<organism evidence="2 3">
    <name type="scientific">Ceraceosorus bombacis</name>
    <dbReference type="NCBI Taxonomy" id="401625"/>
    <lineage>
        <taxon>Eukaryota</taxon>
        <taxon>Fungi</taxon>
        <taxon>Dikarya</taxon>
        <taxon>Basidiomycota</taxon>
        <taxon>Ustilaginomycotina</taxon>
        <taxon>Exobasidiomycetes</taxon>
        <taxon>Ceraceosorales</taxon>
        <taxon>Ceraceosoraceae</taxon>
        <taxon>Ceraceosorus</taxon>
    </lineage>
</organism>
<protein>
    <submittedName>
        <fullName evidence="2">Uncharacterized protein</fullName>
    </submittedName>
</protein>
<dbReference type="EMBL" id="CCYA01000278">
    <property type="protein sequence ID" value="CEH16038.1"/>
    <property type="molecule type" value="Genomic_DNA"/>
</dbReference>
<sequence>MNTQGNFSSQSSPTTHLLVSAISSIPASSLPRLQVELTRASGSRAPSAFKQTEIICTRSDDQARKEVEEEDGRWGQTRRARKEVKLRVLCEQGNVTLMLPSPAPPVRKPQAAGQTESAATVRPIVVLDMLLPTSEENDYDDDSASEDGFSEASDDRRQSEADWKTAISCLGWSPEREIRRTGIRFLLREQPLWSGWGASFEVLVYRAGSPDIAPLSDDVSSYSISARIVHPLLADSRATGSDGQAGADSATRELDKLQERLKGICSFERDTDSG</sequence>
<evidence type="ECO:0000313" key="2">
    <source>
        <dbReference type="EMBL" id="CEH16038.1"/>
    </source>
</evidence>
<evidence type="ECO:0000313" key="3">
    <source>
        <dbReference type="Proteomes" id="UP000054845"/>
    </source>
</evidence>
<feature type="compositionally biased region" description="Acidic residues" evidence="1">
    <location>
        <begin position="135"/>
        <end position="149"/>
    </location>
</feature>
<accession>A0A0P1BI53</accession>
<dbReference type="AlphaFoldDB" id="A0A0P1BI53"/>
<keyword evidence="3" id="KW-1185">Reference proteome</keyword>
<feature type="region of interest" description="Disordered" evidence="1">
    <location>
        <begin position="135"/>
        <end position="157"/>
    </location>
</feature>
<dbReference type="Proteomes" id="UP000054845">
    <property type="component" value="Unassembled WGS sequence"/>
</dbReference>
<reference evidence="2 3" key="1">
    <citation type="submission" date="2014-09" db="EMBL/GenBank/DDBJ databases">
        <authorList>
            <person name="Magalhaes I.L.F."/>
            <person name="Oliveira U."/>
            <person name="Santos F.R."/>
            <person name="Vidigal T.H.D.A."/>
            <person name="Brescovit A.D."/>
            <person name="Santos A.J."/>
        </authorList>
    </citation>
    <scope>NUCLEOTIDE SEQUENCE [LARGE SCALE GENOMIC DNA]</scope>
</reference>
<proteinExistence type="predicted"/>
<evidence type="ECO:0000256" key="1">
    <source>
        <dbReference type="SAM" id="MobiDB-lite"/>
    </source>
</evidence>
<dbReference type="OrthoDB" id="10336355at2759"/>
<name>A0A0P1BI53_9BASI</name>